<dbReference type="GO" id="GO:0000400">
    <property type="term" value="F:four-way junction DNA binding"/>
    <property type="evidence" value="ECO:0007669"/>
    <property type="project" value="TreeGrafter"/>
</dbReference>
<evidence type="ECO:0000256" key="7">
    <source>
        <dbReference type="SAM" id="MobiDB-lite"/>
    </source>
</evidence>
<dbReference type="GO" id="GO:0140664">
    <property type="term" value="F:ATP-dependent DNA damage sensor activity"/>
    <property type="evidence" value="ECO:0007669"/>
    <property type="project" value="InterPro"/>
</dbReference>
<accession>A0AA39XN65</accession>
<proteinExistence type="predicted"/>
<dbReference type="GO" id="GO:0033063">
    <property type="term" value="C:Rad51B-Rad51C-Rad51D-XRCC2 complex"/>
    <property type="evidence" value="ECO:0007669"/>
    <property type="project" value="TreeGrafter"/>
</dbReference>
<dbReference type="InterPro" id="IPR049428">
    <property type="entry name" value="RecA-like_N"/>
</dbReference>
<keyword evidence="9" id="KW-0378">Hydrolase</keyword>
<sequence>MDYHAIHGHDVVSFDLPSTHRLPTVSAAQALEEFHGSELNSVPTGLAALDAALNPGLTGGGVQKGHVTEIWGPPGVGKTAFGIQLAANCLNKGKGIVWVDGFHRLPTQRLQAAVSSVQSSSDIATDVENEQLTPANKLALLTHYTCPTLPHLIALLCRPTAACIPRTTSLVVVDALSALLSHAFPKTQEPRGAAANARGNTPKGPSQSARRLQVIQYIISSLQKLAATRDVAIVVLTECATKMQAGRGATLVPAINATVWEQGVSTRLVLFRDWVQVDERAADATRSVRFAAIQKLNGKGVALMQQQTPSGALLSTPAPKRKLDDTNFEIADSEDDEDYGWQDDDEEVLPPNPSQWQGSEDLLLGQVPAGSDDETGSSPDGQAVEALGDEGQESEVGDDGRNHVPAA</sequence>
<keyword evidence="10" id="KW-1185">Reference proteome</keyword>
<feature type="compositionally biased region" description="Acidic residues" evidence="7">
    <location>
        <begin position="331"/>
        <end position="348"/>
    </location>
</feature>
<evidence type="ECO:0000313" key="10">
    <source>
        <dbReference type="Proteomes" id="UP001174934"/>
    </source>
</evidence>
<feature type="compositionally biased region" description="Acidic residues" evidence="7">
    <location>
        <begin position="387"/>
        <end position="397"/>
    </location>
</feature>
<dbReference type="GO" id="GO:0033065">
    <property type="term" value="C:Rad51C-XRCC3 complex"/>
    <property type="evidence" value="ECO:0007669"/>
    <property type="project" value="TreeGrafter"/>
</dbReference>
<keyword evidence="2" id="KW-0547">Nucleotide-binding</keyword>
<evidence type="ECO:0000256" key="2">
    <source>
        <dbReference type="ARBA" id="ARBA00022741"/>
    </source>
</evidence>
<evidence type="ECO:0000256" key="6">
    <source>
        <dbReference type="ARBA" id="ARBA00023242"/>
    </source>
</evidence>
<evidence type="ECO:0000256" key="5">
    <source>
        <dbReference type="ARBA" id="ARBA00023204"/>
    </source>
</evidence>
<dbReference type="PANTHER" id="PTHR46239">
    <property type="entry name" value="DNA REPAIR PROTEIN RAD51 HOMOLOG 3 RAD51C"/>
    <property type="match status" value="1"/>
</dbReference>
<dbReference type="PROSITE" id="PS50162">
    <property type="entry name" value="RECA_2"/>
    <property type="match status" value="1"/>
</dbReference>
<feature type="compositionally biased region" description="Basic and acidic residues" evidence="7">
    <location>
        <begin position="398"/>
        <end position="407"/>
    </location>
</feature>
<dbReference type="GO" id="GO:0007131">
    <property type="term" value="P:reciprocal meiotic recombination"/>
    <property type="evidence" value="ECO:0007669"/>
    <property type="project" value="TreeGrafter"/>
</dbReference>
<protein>
    <submittedName>
        <fullName evidence="9">P-loop containing nucleoside triphosphate hydrolase protein</fullName>
    </submittedName>
</protein>
<dbReference type="SUPFAM" id="SSF52540">
    <property type="entry name" value="P-loop containing nucleoside triphosphate hydrolases"/>
    <property type="match status" value="1"/>
</dbReference>
<dbReference type="InterPro" id="IPR027417">
    <property type="entry name" value="P-loop_NTPase"/>
</dbReference>
<dbReference type="GO" id="GO:0005524">
    <property type="term" value="F:ATP binding"/>
    <property type="evidence" value="ECO:0007669"/>
    <property type="project" value="UniProtKB-KW"/>
</dbReference>
<dbReference type="GO" id="GO:0005657">
    <property type="term" value="C:replication fork"/>
    <property type="evidence" value="ECO:0007669"/>
    <property type="project" value="TreeGrafter"/>
</dbReference>
<dbReference type="PANTHER" id="PTHR46239:SF1">
    <property type="entry name" value="DNA REPAIR PROTEIN RAD51 HOMOLOG 3"/>
    <property type="match status" value="1"/>
</dbReference>
<dbReference type="Proteomes" id="UP001174934">
    <property type="component" value="Unassembled WGS sequence"/>
</dbReference>
<dbReference type="CDD" id="cd01393">
    <property type="entry name" value="RecA-like"/>
    <property type="match status" value="1"/>
</dbReference>
<evidence type="ECO:0000256" key="3">
    <source>
        <dbReference type="ARBA" id="ARBA00022763"/>
    </source>
</evidence>
<dbReference type="InterPro" id="IPR052093">
    <property type="entry name" value="HR_Repair_Mediator"/>
</dbReference>
<evidence type="ECO:0000256" key="4">
    <source>
        <dbReference type="ARBA" id="ARBA00022840"/>
    </source>
</evidence>
<gene>
    <name evidence="9" type="ORF">B0T17DRAFT_588072</name>
</gene>
<evidence type="ECO:0000259" key="8">
    <source>
        <dbReference type="PROSITE" id="PS50162"/>
    </source>
</evidence>
<dbReference type="EMBL" id="JAULSR010000001">
    <property type="protein sequence ID" value="KAK0637128.1"/>
    <property type="molecule type" value="Genomic_DNA"/>
</dbReference>
<feature type="domain" description="RecA family profile 1" evidence="8">
    <location>
        <begin position="38"/>
        <end position="239"/>
    </location>
</feature>
<dbReference type="GO" id="GO:0008821">
    <property type="term" value="F:crossover junction DNA endonuclease activity"/>
    <property type="evidence" value="ECO:0007669"/>
    <property type="project" value="TreeGrafter"/>
</dbReference>
<dbReference type="Gene3D" id="3.40.50.300">
    <property type="entry name" value="P-loop containing nucleotide triphosphate hydrolases"/>
    <property type="match status" value="1"/>
</dbReference>
<comment type="subcellular location">
    <subcellularLocation>
        <location evidence="1">Nucleus</location>
    </subcellularLocation>
</comment>
<dbReference type="Pfam" id="PF00154">
    <property type="entry name" value="RecA_N"/>
    <property type="match status" value="1"/>
</dbReference>
<dbReference type="GO" id="GO:0000707">
    <property type="term" value="P:meiotic DNA recombinase assembly"/>
    <property type="evidence" value="ECO:0007669"/>
    <property type="project" value="TreeGrafter"/>
</dbReference>
<evidence type="ECO:0000313" key="9">
    <source>
        <dbReference type="EMBL" id="KAK0637128.1"/>
    </source>
</evidence>
<dbReference type="AlphaFoldDB" id="A0AA39XN65"/>
<organism evidence="9 10">
    <name type="scientific">Bombardia bombarda</name>
    <dbReference type="NCBI Taxonomy" id="252184"/>
    <lineage>
        <taxon>Eukaryota</taxon>
        <taxon>Fungi</taxon>
        <taxon>Dikarya</taxon>
        <taxon>Ascomycota</taxon>
        <taxon>Pezizomycotina</taxon>
        <taxon>Sordariomycetes</taxon>
        <taxon>Sordariomycetidae</taxon>
        <taxon>Sordariales</taxon>
        <taxon>Lasiosphaeriaceae</taxon>
        <taxon>Bombardia</taxon>
    </lineage>
</organism>
<feature type="region of interest" description="Disordered" evidence="7">
    <location>
        <begin position="331"/>
        <end position="407"/>
    </location>
</feature>
<reference evidence="9" key="1">
    <citation type="submission" date="2023-06" db="EMBL/GenBank/DDBJ databases">
        <title>Genome-scale phylogeny and comparative genomics of the fungal order Sordariales.</title>
        <authorList>
            <consortium name="Lawrence Berkeley National Laboratory"/>
            <person name="Hensen N."/>
            <person name="Bonometti L."/>
            <person name="Westerberg I."/>
            <person name="Brannstrom I.O."/>
            <person name="Guillou S."/>
            <person name="Cros-Aarteil S."/>
            <person name="Calhoun S."/>
            <person name="Haridas S."/>
            <person name="Kuo A."/>
            <person name="Mondo S."/>
            <person name="Pangilinan J."/>
            <person name="Riley R."/>
            <person name="LaButti K."/>
            <person name="Andreopoulos B."/>
            <person name="Lipzen A."/>
            <person name="Chen C."/>
            <person name="Yanf M."/>
            <person name="Daum C."/>
            <person name="Ng V."/>
            <person name="Clum A."/>
            <person name="Steindorff A."/>
            <person name="Ohm R."/>
            <person name="Martin F."/>
            <person name="Silar P."/>
            <person name="Natvig D."/>
            <person name="Lalanne C."/>
            <person name="Gautier V."/>
            <person name="Ament-velasquez S.L."/>
            <person name="Kruys A."/>
            <person name="Hutchinson M.I."/>
            <person name="Powell A.J."/>
            <person name="Barry K."/>
            <person name="Miller A.N."/>
            <person name="Grigoriev I.V."/>
            <person name="Debuchy R."/>
            <person name="Gladieux P."/>
            <person name="Thoren M.H."/>
            <person name="Johannesson H."/>
        </authorList>
    </citation>
    <scope>NUCLEOTIDE SEQUENCE</scope>
    <source>
        <strain evidence="9">SMH3391-2</strain>
    </source>
</reference>
<evidence type="ECO:0000256" key="1">
    <source>
        <dbReference type="ARBA" id="ARBA00004123"/>
    </source>
</evidence>
<keyword evidence="3" id="KW-0227">DNA damage</keyword>
<dbReference type="InterPro" id="IPR020588">
    <property type="entry name" value="RecA_ATP-bd"/>
</dbReference>
<comment type="caution">
    <text evidence="9">The sequence shown here is derived from an EMBL/GenBank/DDBJ whole genome shotgun (WGS) entry which is preliminary data.</text>
</comment>
<keyword evidence="6" id="KW-0539">Nucleus</keyword>
<keyword evidence="4" id="KW-0067">ATP-binding</keyword>
<name>A0AA39XN65_9PEZI</name>
<keyword evidence="5" id="KW-0234">DNA repair</keyword>